<keyword evidence="11" id="KW-1185">Reference proteome</keyword>
<evidence type="ECO:0000313" key="10">
    <source>
        <dbReference type="EMBL" id="SAK63654.1"/>
    </source>
</evidence>
<feature type="domain" description="PhoU" evidence="9">
    <location>
        <begin position="21"/>
        <end position="109"/>
    </location>
</feature>
<dbReference type="NCBIfam" id="TIGR02135">
    <property type="entry name" value="phoU_full"/>
    <property type="match status" value="1"/>
</dbReference>
<evidence type="ECO:0000256" key="7">
    <source>
        <dbReference type="ARBA" id="ARBA00056181"/>
    </source>
</evidence>
<name>A0A158B0P6_9BURK</name>
<dbReference type="FunFam" id="1.20.58.220:FF:000004">
    <property type="entry name" value="Phosphate-specific transport system accessory protein PhoU"/>
    <property type="match status" value="1"/>
</dbReference>
<evidence type="ECO:0000313" key="11">
    <source>
        <dbReference type="Proteomes" id="UP000054851"/>
    </source>
</evidence>
<dbReference type="AlphaFoldDB" id="A0A158B0P6"/>
<dbReference type="PANTHER" id="PTHR42930:SF3">
    <property type="entry name" value="PHOSPHATE-SPECIFIC TRANSPORT SYSTEM ACCESSORY PROTEIN PHOU"/>
    <property type="match status" value="1"/>
</dbReference>
<dbReference type="RefSeq" id="WP_061168230.1">
    <property type="nucleotide sequence ID" value="NZ_FCOA02000008.1"/>
</dbReference>
<gene>
    <name evidence="10" type="ORF">AWB79_03039</name>
</gene>
<evidence type="ECO:0000256" key="5">
    <source>
        <dbReference type="ARBA" id="ARBA00022490"/>
    </source>
</evidence>
<keyword evidence="5 8" id="KW-0963">Cytoplasm</keyword>
<comment type="subunit">
    <text evidence="3 8">Homodimer.</text>
</comment>
<dbReference type="InterPro" id="IPR026022">
    <property type="entry name" value="PhoU_dom"/>
</dbReference>
<evidence type="ECO:0000256" key="8">
    <source>
        <dbReference type="PIRNR" id="PIRNR003107"/>
    </source>
</evidence>
<dbReference type="InterPro" id="IPR038078">
    <property type="entry name" value="PhoU-like_sf"/>
</dbReference>
<dbReference type="SUPFAM" id="SSF109755">
    <property type="entry name" value="PhoU-like"/>
    <property type="match status" value="1"/>
</dbReference>
<keyword evidence="4 8" id="KW-0813">Transport</keyword>
<comment type="similarity">
    <text evidence="2 8">Belongs to the PhoU family.</text>
</comment>
<dbReference type="STRING" id="1777140.AWB79_03039"/>
<organism evidence="10 11">
    <name type="scientific">Caballeronia hypogeia</name>
    <dbReference type="NCBI Taxonomy" id="1777140"/>
    <lineage>
        <taxon>Bacteria</taxon>
        <taxon>Pseudomonadati</taxon>
        <taxon>Pseudomonadota</taxon>
        <taxon>Betaproteobacteria</taxon>
        <taxon>Burkholderiales</taxon>
        <taxon>Burkholderiaceae</taxon>
        <taxon>Caballeronia</taxon>
    </lineage>
</organism>
<evidence type="ECO:0000256" key="3">
    <source>
        <dbReference type="ARBA" id="ARBA00011738"/>
    </source>
</evidence>
<dbReference type="Pfam" id="PF01895">
    <property type="entry name" value="PhoU"/>
    <property type="match status" value="2"/>
</dbReference>
<dbReference type="GO" id="GO:0005737">
    <property type="term" value="C:cytoplasm"/>
    <property type="evidence" value="ECO:0007669"/>
    <property type="project" value="UniProtKB-SubCell"/>
</dbReference>
<dbReference type="OrthoDB" id="9814256at2"/>
<dbReference type="EMBL" id="FCOA02000008">
    <property type="protein sequence ID" value="SAK63654.1"/>
    <property type="molecule type" value="Genomic_DNA"/>
</dbReference>
<evidence type="ECO:0000256" key="6">
    <source>
        <dbReference type="ARBA" id="ARBA00022592"/>
    </source>
</evidence>
<dbReference type="GO" id="GO:0006817">
    <property type="term" value="P:phosphate ion transport"/>
    <property type="evidence" value="ECO:0007669"/>
    <property type="project" value="UniProtKB-KW"/>
</dbReference>
<dbReference type="Gene3D" id="1.20.58.220">
    <property type="entry name" value="Phosphate transport system protein phou homolog 2, domain 2"/>
    <property type="match status" value="1"/>
</dbReference>
<dbReference type="PANTHER" id="PTHR42930">
    <property type="entry name" value="PHOSPHATE-SPECIFIC TRANSPORT SYSTEM ACCESSORY PROTEIN PHOU"/>
    <property type="match status" value="1"/>
</dbReference>
<reference evidence="10" key="1">
    <citation type="submission" date="2016-01" db="EMBL/GenBank/DDBJ databases">
        <authorList>
            <person name="Peeters C."/>
        </authorList>
    </citation>
    <scope>NUCLEOTIDE SEQUENCE</scope>
    <source>
        <strain evidence="10">LMG 29322</strain>
    </source>
</reference>
<dbReference type="GO" id="GO:0045936">
    <property type="term" value="P:negative regulation of phosphate metabolic process"/>
    <property type="evidence" value="ECO:0007669"/>
    <property type="project" value="InterPro"/>
</dbReference>
<comment type="subcellular location">
    <subcellularLocation>
        <location evidence="1 8">Cytoplasm</location>
    </subcellularLocation>
</comment>
<evidence type="ECO:0000256" key="1">
    <source>
        <dbReference type="ARBA" id="ARBA00004496"/>
    </source>
</evidence>
<dbReference type="GO" id="GO:0030643">
    <property type="term" value="P:intracellular phosphate ion homeostasis"/>
    <property type="evidence" value="ECO:0007669"/>
    <property type="project" value="InterPro"/>
</dbReference>
<dbReference type="Proteomes" id="UP000054851">
    <property type="component" value="Unassembled WGS sequence"/>
</dbReference>
<evidence type="ECO:0000256" key="2">
    <source>
        <dbReference type="ARBA" id="ARBA00008107"/>
    </source>
</evidence>
<dbReference type="InterPro" id="IPR028366">
    <property type="entry name" value="PhoU"/>
</dbReference>
<feature type="domain" description="PhoU" evidence="9">
    <location>
        <begin position="130"/>
        <end position="210"/>
    </location>
</feature>
<sequence>MSDKHLSSQFDADLNAVSSKVLEMGGLVESQIIAAMQALNEFDIAIADQVIAAEARLNTMEVEIDEECSNIIARRQPAARDLRLLMAISKTITNLERAGDEAEKIAKRVKRINEDGAGRTVNIAEIKLSGEMAVSILRRALDAFARLDTVAAAQIVRDDKAIDDEFRAFVRKLVTYMMEDPRTISAGLDYLFIAKAVERIGDHAKNIAEFIIYIVKGTDVRHISRDQLEREALS</sequence>
<comment type="caution">
    <text evidence="10">The sequence shown here is derived from an EMBL/GenBank/DDBJ whole genome shotgun (WGS) entry which is preliminary data.</text>
</comment>
<comment type="function">
    <text evidence="7 8">Plays a role in the regulation of phosphate uptake.</text>
</comment>
<evidence type="ECO:0000256" key="4">
    <source>
        <dbReference type="ARBA" id="ARBA00022448"/>
    </source>
</evidence>
<protein>
    <recommendedName>
        <fullName evidence="8">Phosphate-specific transport system accessory protein PhoU</fullName>
    </recommendedName>
</protein>
<dbReference type="PIRSF" id="PIRSF003107">
    <property type="entry name" value="PhoU"/>
    <property type="match status" value="1"/>
</dbReference>
<proteinExistence type="inferred from homology"/>
<evidence type="ECO:0000259" key="9">
    <source>
        <dbReference type="Pfam" id="PF01895"/>
    </source>
</evidence>
<keyword evidence="6 8" id="KW-0592">Phosphate transport</keyword>
<accession>A0A158B0P6</accession>